<evidence type="ECO:0000256" key="2">
    <source>
        <dbReference type="ARBA" id="ARBA00009347"/>
    </source>
</evidence>
<dbReference type="Gene3D" id="1.10.540.10">
    <property type="entry name" value="Acyl-CoA dehydrogenase/oxidase, N-terminal domain"/>
    <property type="match status" value="1"/>
</dbReference>
<protein>
    <recommendedName>
        <fullName evidence="10">Acyl-CoA dehydrogenase</fullName>
    </recommendedName>
</protein>
<evidence type="ECO:0000256" key="4">
    <source>
        <dbReference type="ARBA" id="ARBA00022827"/>
    </source>
</evidence>
<dbReference type="SUPFAM" id="SSF47203">
    <property type="entry name" value="Acyl-CoA dehydrogenase C-terminal domain-like"/>
    <property type="match status" value="1"/>
</dbReference>
<dbReference type="Proteomes" id="UP000182063">
    <property type="component" value="Chromosome"/>
</dbReference>
<dbReference type="SUPFAM" id="SSF56645">
    <property type="entry name" value="Acyl-CoA dehydrogenase NM domain-like"/>
    <property type="match status" value="1"/>
</dbReference>
<dbReference type="InterPro" id="IPR036250">
    <property type="entry name" value="AcylCo_DH-like_C"/>
</dbReference>
<evidence type="ECO:0008006" key="10">
    <source>
        <dbReference type="Google" id="ProtNLM"/>
    </source>
</evidence>
<dbReference type="GO" id="GO:0003995">
    <property type="term" value="F:acyl-CoA dehydrogenase activity"/>
    <property type="evidence" value="ECO:0007669"/>
    <property type="project" value="TreeGrafter"/>
</dbReference>
<keyword evidence="3" id="KW-0285">Flavoprotein</keyword>
<evidence type="ECO:0000313" key="8">
    <source>
        <dbReference type="EMBL" id="API59916.1"/>
    </source>
</evidence>
<comment type="similarity">
    <text evidence="2">Belongs to the acyl-CoA dehydrogenase family.</text>
</comment>
<keyword evidence="4" id="KW-0274">FAD</keyword>
<dbReference type="Pfam" id="PF02771">
    <property type="entry name" value="Acyl-CoA_dh_N"/>
    <property type="match status" value="1"/>
</dbReference>
<dbReference type="PANTHER" id="PTHR43884">
    <property type="entry name" value="ACYL-COA DEHYDROGENASE"/>
    <property type="match status" value="1"/>
</dbReference>
<dbReference type="InterPro" id="IPR013786">
    <property type="entry name" value="AcylCoA_DH/ox_N"/>
</dbReference>
<dbReference type="InterPro" id="IPR009100">
    <property type="entry name" value="AcylCoA_DH/oxidase_NM_dom_sf"/>
</dbReference>
<evidence type="ECO:0000259" key="7">
    <source>
        <dbReference type="Pfam" id="PF02771"/>
    </source>
</evidence>
<dbReference type="AlphaFoldDB" id="A0A1L3ZWA6"/>
<dbReference type="KEGG" id="sphj:BSL82_11840"/>
<evidence type="ECO:0000313" key="9">
    <source>
        <dbReference type="Proteomes" id="UP000182063"/>
    </source>
</evidence>
<dbReference type="Gene3D" id="1.20.140.10">
    <property type="entry name" value="Butyryl-CoA Dehydrogenase, subunit A, domain 3"/>
    <property type="match status" value="1"/>
</dbReference>
<proteinExistence type="inferred from homology"/>
<gene>
    <name evidence="8" type="ORF">BSL82_11840</name>
</gene>
<name>A0A1L3ZWA6_9SPHN</name>
<dbReference type="InterPro" id="IPR009075">
    <property type="entry name" value="AcylCo_DH/oxidase_C"/>
</dbReference>
<dbReference type="GO" id="GO:0050660">
    <property type="term" value="F:flavin adenine dinucleotide binding"/>
    <property type="evidence" value="ECO:0007669"/>
    <property type="project" value="InterPro"/>
</dbReference>
<dbReference type="RefSeq" id="WP_072597706.1">
    <property type="nucleotide sequence ID" value="NZ_CP018221.1"/>
</dbReference>
<evidence type="ECO:0000256" key="3">
    <source>
        <dbReference type="ARBA" id="ARBA00022630"/>
    </source>
</evidence>
<keyword evidence="9" id="KW-1185">Reference proteome</keyword>
<keyword evidence="5" id="KW-0560">Oxidoreductase</keyword>
<evidence type="ECO:0000256" key="5">
    <source>
        <dbReference type="ARBA" id="ARBA00023002"/>
    </source>
</evidence>
<organism evidence="8 9">
    <name type="scientific">Tardibacter chloracetimidivorans</name>
    <dbReference type="NCBI Taxonomy" id="1921510"/>
    <lineage>
        <taxon>Bacteria</taxon>
        <taxon>Pseudomonadati</taxon>
        <taxon>Pseudomonadota</taxon>
        <taxon>Alphaproteobacteria</taxon>
        <taxon>Sphingomonadales</taxon>
        <taxon>Sphingomonadaceae</taxon>
        <taxon>Tardibacter</taxon>
    </lineage>
</organism>
<evidence type="ECO:0000256" key="1">
    <source>
        <dbReference type="ARBA" id="ARBA00001974"/>
    </source>
</evidence>
<dbReference type="OrthoDB" id="7328575at2"/>
<accession>A0A1L3ZWA6</accession>
<sequence length="371" mass="38761">MTDDDDIGEMLRDSAASFIQARFDPHSLRGEIDGVRAIDRALWSEMAKLGWLAVLLPEAMGGLGASLRAANILAEIFGRAAFQQPFVAAAVIPSTLLAQCQGAAASKIATELLSGETVVTLAWQSAADDFDPRFDGAELGSGGLSGAKRFVPAVEEEGRLIVSATRNGEPVLVAVDAAAPAVRISRHRSTLIGLADVEFHGVTEFVVLAEGKAARTALSRAIEAGRVALAAQASGLLAGALDRTIAHVSQRVQFDKPIGSFQSVQHRCVDQHIALQIASASVANAASCYDSDPELAETLAAISSAKARACDAALAAGTLGVQLHGAMGFTEEAEIGHYLRAAMASAAWLGSSPAHRRRFISHRAPRESVHG</sequence>
<dbReference type="InterPro" id="IPR037069">
    <property type="entry name" value="AcylCoA_DH/ox_N_sf"/>
</dbReference>
<evidence type="ECO:0000259" key="6">
    <source>
        <dbReference type="Pfam" id="PF00441"/>
    </source>
</evidence>
<dbReference type="PANTHER" id="PTHR43884:SF20">
    <property type="entry name" value="ACYL-COA DEHYDROGENASE FADE28"/>
    <property type="match status" value="1"/>
</dbReference>
<feature type="domain" description="Acyl-CoA dehydrogenase/oxidase N-terminal" evidence="7">
    <location>
        <begin position="9"/>
        <end position="84"/>
    </location>
</feature>
<dbReference type="EMBL" id="CP018221">
    <property type="protein sequence ID" value="API59916.1"/>
    <property type="molecule type" value="Genomic_DNA"/>
</dbReference>
<dbReference type="STRING" id="1921510.BSL82_11840"/>
<feature type="domain" description="Acyl-CoA dehydrogenase/oxidase C-terminal" evidence="6">
    <location>
        <begin position="219"/>
        <end position="357"/>
    </location>
</feature>
<reference evidence="9" key="1">
    <citation type="submission" date="2016-11" db="EMBL/GenBank/DDBJ databases">
        <title>Complete Genome Sequence of alachlor-degrading Sphingomonas sp. strain JJ-A5.</title>
        <authorList>
            <person name="Lee H."/>
            <person name="Ka J.-O."/>
        </authorList>
    </citation>
    <scope>NUCLEOTIDE SEQUENCE [LARGE SCALE GENOMIC DNA]</scope>
    <source>
        <strain evidence="9">JJ-A5</strain>
    </source>
</reference>
<dbReference type="Pfam" id="PF00441">
    <property type="entry name" value="Acyl-CoA_dh_1"/>
    <property type="match status" value="1"/>
</dbReference>
<comment type="cofactor">
    <cofactor evidence="1">
        <name>FAD</name>
        <dbReference type="ChEBI" id="CHEBI:57692"/>
    </cofactor>
</comment>